<evidence type="ECO:0000313" key="3">
    <source>
        <dbReference type="Proteomes" id="UP000274786"/>
    </source>
</evidence>
<gene>
    <name evidence="2" type="ORF">BCL79_0808</name>
</gene>
<reference evidence="2 3" key="1">
    <citation type="submission" date="2018-10" db="EMBL/GenBank/DDBJ databases">
        <title>Comparative analysis of microorganisms from saline springs in Andes Mountain Range, Colombia.</title>
        <authorList>
            <person name="Rubin E."/>
        </authorList>
    </citation>
    <scope>NUCLEOTIDE SEQUENCE [LARGE SCALE GENOMIC DNA]</scope>
    <source>
        <strain evidence="2 3">USBA GBX 843</strain>
    </source>
</reference>
<feature type="compositionally biased region" description="Basic and acidic residues" evidence="1">
    <location>
        <begin position="95"/>
        <end position="108"/>
    </location>
</feature>
<evidence type="ECO:0000313" key="2">
    <source>
        <dbReference type="EMBL" id="RLK56421.1"/>
    </source>
</evidence>
<sequence>MRPWAATCASCALEVSPCKTTAMAWRLRSSHCCSTAFGVPIHETAPAPGWVWLPVWRSASRMGGACAMMLLKPKAPGSSLTRESPPHDPPLNGGERARSAKLAAREPVTRQTSHPSHQRASASVPNTGRFYLLDVEGVRSQDGRLLELTRVYCRCLQCSAAFTAIPSQGLEPLEGGATIKCPKCGEHQAISLFRFEDFSRQHRSDIA</sequence>
<dbReference type="AlphaFoldDB" id="A0A498CGS9"/>
<dbReference type="EMBL" id="RCDC01000004">
    <property type="protein sequence ID" value="RLK56421.1"/>
    <property type="molecule type" value="Genomic_DNA"/>
</dbReference>
<accession>A0A498CGS9</accession>
<protein>
    <submittedName>
        <fullName evidence="2">Uncharacterized protein</fullName>
    </submittedName>
</protein>
<organism evidence="2 3">
    <name type="scientific">Stenotrophomonas rhizophila</name>
    <dbReference type="NCBI Taxonomy" id="216778"/>
    <lineage>
        <taxon>Bacteria</taxon>
        <taxon>Pseudomonadati</taxon>
        <taxon>Pseudomonadota</taxon>
        <taxon>Gammaproteobacteria</taxon>
        <taxon>Lysobacterales</taxon>
        <taxon>Lysobacteraceae</taxon>
        <taxon>Stenotrophomonas</taxon>
    </lineage>
</organism>
<proteinExistence type="predicted"/>
<name>A0A498CGS9_9GAMM</name>
<evidence type="ECO:0000256" key="1">
    <source>
        <dbReference type="SAM" id="MobiDB-lite"/>
    </source>
</evidence>
<comment type="caution">
    <text evidence="2">The sequence shown here is derived from an EMBL/GenBank/DDBJ whole genome shotgun (WGS) entry which is preliminary data.</text>
</comment>
<feature type="region of interest" description="Disordered" evidence="1">
    <location>
        <begin position="76"/>
        <end position="122"/>
    </location>
</feature>
<feature type="compositionally biased region" description="Polar residues" evidence="1">
    <location>
        <begin position="109"/>
        <end position="122"/>
    </location>
</feature>
<dbReference type="Proteomes" id="UP000274786">
    <property type="component" value="Unassembled WGS sequence"/>
</dbReference>